<evidence type="ECO:0000256" key="2">
    <source>
        <dbReference type="ARBA" id="ARBA00022801"/>
    </source>
</evidence>
<accession>A0AA41YM34</accession>
<dbReference type="CDD" id="cd16028">
    <property type="entry name" value="PMH"/>
    <property type="match status" value="1"/>
</dbReference>
<dbReference type="InterPro" id="IPR017850">
    <property type="entry name" value="Alkaline_phosphatase_core_sf"/>
</dbReference>
<dbReference type="GO" id="GO:0005737">
    <property type="term" value="C:cytoplasm"/>
    <property type="evidence" value="ECO:0007669"/>
    <property type="project" value="TreeGrafter"/>
</dbReference>
<dbReference type="EMBL" id="JAPDNT010000003">
    <property type="protein sequence ID" value="MCW3474463.1"/>
    <property type="molecule type" value="Genomic_DNA"/>
</dbReference>
<dbReference type="Pfam" id="PF00884">
    <property type="entry name" value="Sulfatase"/>
    <property type="match status" value="1"/>
</dbReference>
<dbReference type="FunFam" id="3.40.720.10:FF:000062">
    <property type="entry name" value="Probable sulfatase"/>
    <property type="match status" value="1"/>
</dbReference>
<reference evidence="4" key="2">
    <citation type="submission" date="2022-10" db="EMBL/GenBank/DDBJ databases">
        <authorList>
            <person name="Trinh H.N."/>
        </authorList>
    </citation>
    <scope>NUCLEOTIDE SEQUENCE</scope>
    <source>
        <strain evidence="4">RN2-1</strain>
    </source>
</reference>
<dbReference type="GO" id="GO:0046872">
    <property type="term" value="F:metal ion binding"/>
    <property type="evidence" value="ECO:0007669"/>
    <property type="project" value="UniProtKB-KW"/>
</dbReference>
<organism evidence="4 5">
    <name type="scientific">Limobrevibacterium gyesilva</name>
    <dbReference type="NCBI Taxonomy" id="2991712"/>
    <lineage>
        <taxon>Bacteria</taxon>
        <taxon>Pseudomonadati</taxon>
        <taxon>Pseudomonadota</taxon>
        <taxon>Alphaproteobacteria</taxon>
        <taxon>Acetobacterales</taxon>
        <taxon>Acetobacteraceae</taxon>
        <taxon>Limobrevibacterium</taxon>
    </lineage>
</organism>
<evidence type="ECO:0000259" key="3">
    <source>
        <dbReference type="Pfam" id="PF00884"/>
    </source>
</evidence>
<dbReference type="Proteomes" id="UP001165679">
    <property type="component" value="Unassembled WGS sequence"/>
</dbReference>
<dbReference type="PANTHER" id="PTHR45953:SF1">
    <property type="entry name" value="IDURONATE 2-SULFATASE"/>
    <property type="match status" value="1"/>
</dbReference>
<evidence type="ECO:0000256" key="1">
    <source>
        <dbReference type="ARBA" id="ARBA00022723"/>
    </source>
</evidence>
<protein>
    <submittedName>
        <fullName evidence="4">Alkaline phosphatase family protein</fullName>
    </submittedName>
</protein>
<comment type="caution">
    <text evidence="4">The sequence shown here is derived from an EMBL/GenBank/DDBJ whole genome shotgun (WGS) entry which is preliminary data.</text>
</comment>
<evidence type="ECO:0000313" key="4">
    <source>
        <dbReference type="EMBL" id="MCW3474463.1"/>
    </source>
</evidence>
<dbReference type="SUPFAM" id="SSF53649">
    <property type="entry name" value="Alkaline phosphatase-like"/>
    <property type="match status" value="1"/>
</dbReference>
<dbReference type="GO" id="GO:0008484">
    <property type="term" value="F:sulfuric ester hydrolase activity"/>
    <property type="evidence" value="ECO:0007669"/>
    <property type="project" value="TreeGrafter"/>
</dbReference>
<feature type="domain" description="Sulfatase N-terminal" evidence="3">
    <location>
        <begin position="5"/>
        <end position="386"/>
    </location>
</feature>
<reference evidence="4" key="1">
    <citation type="submission" date="2022-09" db="EMBL/GenBank/DDBJ databases">
        <title>Rhodovastum sp. nov. RN2-1 isolated from soil in Seongnam, South Korea.</title>
        <authorList>
            <person name="Le N.T."/>
        </authorList>
    </citation>
    <scope>NUCLEOTIDE SEQUENCE</scope>
    <source>
        <strain evidence="4">RN2-1</strain>
    </source>
</reference>
<dbReference type="Gene3D" id="3.40.720.10">
    <property type="entry name" value="Alkaline Phosphatase, subunit A"/>
    <property type="match status" value="1"/>
</dbReference>
<keyword evidence="5" id="KW-1185">Reference proteome</keyword>
<proteinExistence type="predicted"/>
<dbReference type="RefSeq" id="WP_264713097.1">
    <property type="nucleotide sequence ID" value="NZ_JAPDNT010000003.1"/>
</dbReference>
<keyword evidence="2" id="KW-0378">Hydrolase</keyword>
<gene>
    <name evidence="4" type="ORF">OL599_07690</name>
</gene>
<sequence>MAAAKNVLWIMCDQLRFDYLSCAGHPRLHTPNIDALAARGVRFTRAYVQSPVCGPSRMSFYTGRYMRSHGSNWNGFPLRAGEPTLGDHLKDIGVRNVLVGKTHMKADIEGMARLGVDPGSIIGVHVGECGFEPFERDDGLHPDPAPRPRYDVYLREQGFDAPNPWEHWANSAEGADGGILNGWLLAHADKPARVPEEHSETPYMTRRAMDFIAAAADDDRPWCLHLSYIKPHWPYIVPAPYHDMYAPDDVPPAVRAEQERQHPHPVYGAFMDFRVSRNFADDAVRRGVIPAYMGLIKQIDDQLGVLFRFLAARGLTDSTMIVFTSDHGDYLGDHWLGEKDLFHDCSAKIPLIIADPSPAADATRGSVCNALVEAIDLAPTFLEFFGGTAKPHVMEGASLLPWLHGRRPAAWRRCVFSEYDYSMQEARLALNQPIADCRLFMVFDGRWKYIHATGFRPMLYDLVADPDEFHDRGADPQFAPERDRLRNALLDWALRDHNRITMPDARIAPYAGRQQLKSGILIGYRDEAEVAQAKARLGLA</sequence>
<evidence type="ECO:0000313" key="5">
    <source>
        <dbReference type="Proteomes" id="UP001165679"/>
    </source>
</evidence>
<dbReference type="AlphaFoldDB" id="A0AA41YM34"/>
<dbReference type="PANTHER" id="PTHR45953">
    <property type="entry name" value="IDURONATE 2-SULFATASE"/>
    <property type="match status" value="1"/>
</dbReference>
<name>A0AA41YM34_9PROT</name>
<dbReference type="InterPro" id="IPR000917">
    <property type="entry name" value="Sulfatase_N"/>
</dbReference>
<keyword evidence="1" id="KW-0479">Metal-binding</keyword>